<evidence type="ECO:0000256" key="1">
    <source>
        <dbReference type="ARBA" id="ARBA00004371"/>
    </source>
</evidence>
<sequence length="465" mass="53039">MFLVFLYSIYFFIFTTCYGVVQELFVDVPIDHFSLTRNNDTFKLRYLLTEDFYVKGGPMFFYCGNEADILTFYENTGFLIDIAPTFNALVVFAEHRYYGESLPFGAKSLLSPETLRYLTTSQALSDFVCLIDHLNREYYSTMITNDTYPVIAFGGSYGGMLAAWLRMKYPHMVLGAIASSAPLLQVNNLDLCQSFYNILTEIYENNGNCSYPVKISWEAIRNITKTSEGKKNVSEIFKLCRNLVNEADTNKFIDTLTDVYVNLAMLNYPYPTKFLSPLPANPVKMFCDKLRSFGLVKTSLDLLKAISSALEIATNYTGQVKCNNFETTPEQAVDYAWDFQACFELIMPMCSTKYHMFEPTQWNFTNYSNECTKKYNVQPYSFNEVLVEHGGKILKYASNIVFSNGLSDPWSSGGILQNVSNSVVAIVIPEAAHHYDLRGAHPVDSKYVVDARQFHVRQIKSWLNI</sequence>
<evidence type="ECO:0000313" key="18">
    <source>
        <dbReference type="EMBL" id="KAL1512952.1"/>
    </source>
</evidence>
<evidence type="ECO:0000256" key="9">
    <source>
        <dbReference type="ARBA" id="ARBA00023157"/>
    </source>
</evidence>
<evidence type="ECO:0000313" key="19">
    <source>
        <dbReference type="Proteomes" id="UP001566132"/>
    </source>
</evidence>
<comment type="catalytic activity">
    <reaction evidence="12">
        <text>Cleavage of a -Pro-|-Xaa bond to release a C-terminal amino acid.</text>
        <dbReference type="EC" id="3.4.16.2"/>
    </reaction>
</comment>
<dbReference type="EMBL" id="JBDJPC010000002">
    <property type="protein sequence ID" value="KAL1512952.1"/>
    <property type="molecule type" value="Genomic_DNA"/>
</dbReference>
<proteinExistence type="inferred from homology"/>
<keyword evidence="7" id="KW-0378">Hydrolase</keyword>
<evidence type="ECO:0000256" key="4">
    <source>
        <dbReference type="ARBA" id="ARBA00022645"/>
    </source>
</evidence>
<dbReference type="PANTHER" id="PTHR11010:SF38">
    <property type="entry name" value="LYSOSOMAL PRO-X CARBOXYPEPTIDASE"/>
    <property type="match status" value="1"/>
</dbReference>
<dbReference type="GO" id="GO:0006508">
    <property type="term" value="P:proteolysis"/>
    <property type="evidence" value="ECO:0007669"/>
    <property type="project" value="UniProtKB-KW"/>
</dbReference>
<keyword evidence="10" id="KW-0325">Glycoprotein</keyword>
<comment type="similarity">
    <text evidence="2">Belongs to the peptidase S28 family.</text>
</comment>
<dbReference type="PANTHER" id="PTHR11010">
    <property type="entry name" value="PROTEASE S28 PRO-X CARBOXYPEPTIDASE-RELATED"/>
    <property type="match status" value="1"/>
</dbReference>
<evidence type="ECO:0000256" key="11">
    <source>
        <dbReference type="ARBA" id="ARBA00023228"/>
    </source>
</evidence>
<evidence type="ECO:0000256" key="3">
    <source>
        <dbReference type="ARBA" id="ARBA00011738"/>
    </source>
</evidence>
<dbReference type="Proteomes" id="UP001566132">
    <property type="component" value="Unassembled WGS sequence"/>
</dbReference>
<evidence type="ECO:0000256" key="16">
    <source>
        <dbReference type="ARBA" id="ARBA00076475"/>
    </source>
</evidence>
<evidence type="ECO:0000256" key="14">
    <source>
        <dbReference type="ARBA" id="ARBA00066456"/>
    </source>
</evidence>
<accession>A0ABD1F5S1</accession>
<name>A0ABD1F5S1_HYPHA</name>
<comment type="subunit">
    <text evidence="3">Homodimer.</text>
</comment>
<keyword evidence="8" id="KW-0865">Zymogen</keyword>
<keyword evidence="11" id="KW-0458">Lysosome</keyword>
<protein>
    <recommendedName>
        <fullName evidence="15">Lysosomal Pro-X carboxypeptidase</fullName>
        <ecNumber evidence="14">3.4.16.2</ecNumber>
    </recommendedName>
    <alternativeName>
        <fullName evidence="17">Proline carboxypeptidase</fullName>
    </alternativeName>
    <alternativeName>
        <fullName evidence="16">Prolylcarboxypeptidase</fullName>
    </alternativeName>
</protein>
<comment type="caution">
    <text evidence="18">The sequence shown here is derived from an EMBL/GenBank/DDBJ whole genome shotgun (WGS) entry which is preliminary data.</text>
</comment>
<evidence type="ECO:0000256" key="10">
    <source>
        <dbReference type="ARBA" id="ARBA00023180"/>
    </source>
</evidence>
<evidence type="ECO:0000256" key="5">
    <source>
        <dbReference type="ARBA" id="ARBA00022670"/>
    </source>
</evidence>
<comment type="subcellular location">
    <subcellularLocation>
        <location evidence="1">Lysosome</location>
    </subcellularLocation>
</comment>
<keyword evidence="9" id="KW-1015">Disulfide bond</keyword>
<dbReference type="InterPro" id="IPR008758">
    <property type="entry name" value="Peptidase_S28"/>
</dbReference>
<evidence type="ECO:0000256" key="17">
    <source>
        <dbReference type="ARBA" id="ARBA00076608"/>
    </source>
</evidence>
<comment type="function">
    <text evidence="13">Cleaves C-terminal amino acids linked to proline in peptides such as angiotensin II, III and des-Arg9-bradykinin. This cleavage occurs at acidic pH, but enzymatic activity is retained with some substrates at neutral pH.</text>
</comment>
<evidence type="ECO:0000256" key="12">
    <source>
        <dbReference type="ARBA" id="ARBA00052013"/>
    </source>
</evidence>
<evidence type="ECO:0000256" key="2">
    <source>
        <dbReference type="ARBA" id="ARBA00011079"/>
    </source>
</evidence>
<dbReference type="AlphaFoldDB" id="A0ABD1F5S1"/>
<evidence type="ECO:0000256" key="13">
    <source>
        <dbReference type="ARBA" id="ARBA00059701"/>
    </source>
</evidence>
<dbReference type="EC" id="3.4.16.2" evidence="14"/>
<dbReference type="InterPro" id="IPR042269">
    <property type="entry name" value="Ser_carbopepase_S28_SKS"/>
</dbReference>
<dbReference type="Pfam" id="PF05577">
    <property type="entry name" value="Peptidase_S28"/>
    <property type="match status" value="1"/>
</dbReference>
<dbReference type="Gene3D" id="1.20.120.980">
    <property type="entry name" value="Serine carboxypeptidase S28, SKS domain"/>
    <property type="match status" value="1"/>
</dbReference>
<dbReference type="GO" id="GO:0004185">
    <property type="term" value="F:serine-type carboxypeptidase activity"/>
    <property type="evidence" value="ECO:0007669"/>
    <property type="project" value="UniProtKB-EC"/>
</dbReference>
<dbReference type="GO" id="GO:0005764">
    <property type="term" value="C:lysosome"/>
    <property type="evidence" value="ECO:0007669"/>
    <property type="project" value="UniProtKB-SubCell"/>
</dbReference>
<reference evidence="18 19" key="1">
    <citation type="submission" date="2024-05" db="EMBL/GenBank/DDBJ databases">
        <title>Genetic variation in Jamaican populations of the coffee berry borer (Hypothenemus hampei).</title>
        <authorList>
            <person name="Errbii M."/>
            <person name="Myrie A."/>
        </authorList>
    </citation>
    <scope>NUCLEOTIDE SEQUENCE [LARGE SCALE GENOMIC DNA]</scope>
    <source>
        <strain evidence="18">JA-Hopewell-2020-01-JO</strain>
        <tissue evidence="18">Whole body</tissue>
    </source>
</reference>
<organism evidence="18 19">
    <name type="scientific">Hypothenemus hampei</name>
    <name type="common">Coffee berry borer</name>
    <dbReference type="NCBI Taxonomy" id="57062"/>
    <lineage>
        <taxon>Eukaryota</taxon>
        <taxon>Metazoa</taxon>
        <taxon>Ecdysozoa</taxon>
        <taxon>Arthropoda</taxon>
        <taxon>Hexapoda</taxon>
        <taxon>Insecta</taxon>
        <taxon>Pterygota</taxon>
        <taxon>Neoptera</taxon>
        <taxon>Endopterygota</taxon>
        <taxon>Coleoptera</taxon>
        <taxon>Polyphaga</taxon>
        <taxon>Cucujiformia</taxon>
        <taxon>Curculionidae</taxon>
        <taxon>Scolytinae</taxon>
        <taxon>Hypothenemus</taxon>
    </lineage>
</organism>
<keyword evidence="4" id="KW-0121">Carboxypeptidase</keyword>
<evidence type="ECO:0000256" key="15">
    <source>
        <dbReference type="ARBA" id="ARBA00073691"/>
    </source>
</evidence>
<evidence type="ECO:0000256" key="6">
    <source>
        <dbReference type="ARBA" id="ARBA00022729"/>
    </source>
</evidence>
<dbReference type="FunFam" id="1.20.120.980:FF:000002">
    <property type="entry name" value="lysosomal Pro-X carboxypeptidase"/>
    <property type="match status" value="1"/>
</dbReference>
<keyword evidence="6" id="KW-0732">Signal</keyword>
<evidence type="ECO:0000256" key="7">
    <source>
        <dbReference type="ARBA" id="ARBA00022801"/>
    </source>
</evidence>
<gene>
    <name evidence="18" type="ORF">ABEB36_002450</name>
</gene>
<dbReference type="Gene3D" id="3.40.50.1820">
    <property type="entry name" value="alpha/beta hydrolase"/>
    <property type="match status" value="1"/>
</dbReference>
<dbReference type="SUPFAM" id="SSF53474">
    <property type="entry name" value="alpha/beta-Hydrolases"/>
    <property type="match status" value="1"/>
</dbReference>
<keyword evidence="5" id="KW-0645">Protease</keyword>
<keyword evidence="19" id="KW-1185">Reference proteome</keyword>
<evidence type="ECO:0000256" key="8">
    <source>
        <dbReference type="ARBA" id="ARBA00023145"/>
    </source>
</evidence>
<dbReference type="InterPro" id="IPR029058">
    <property type="entry name" value="AB_hydrolase_fold"/>
</dbReference>